<dbReference type="Proteomes" id="UP001595880">
    <property type="component" value="Unassembled WGS sequence"/>
</dbReference>
<gene>
    <name evidence="5" type="ORF">ACFOZ1_04985</name>
</gene>
<keyword evidence="3" id="KW-0804">Transcription</keyword>
<keyword evidence="6" id="KW-1185">Reference proteome</keyword>
<dbReference type="PANTHER" id="PTHR42756:SF1">
    <property type="entry name" value="TRANSCRIPTIONAL REPRESSOR OF EMRAB OPERON"/>
    <property type="match status" value="1"/>
</dbReference>
<evidence type="ECO:0000256" key="2">
    <source>
        <dbReference type="ARBA" id="ARBA00023125"/>
    </source>
</evidence>
<evidence type="ECO:0000256" key="3">
    <source>
        <dbReference type="ARBA" id="ARBA00023163"/>
    </source>
</evidence>
<evidence type="ECO:0000313" key="5">
    <source>
        <dbReference type="EMBL" id="MFC4387160.1"/>
    </source>
</evidence>
<dbReference type="PANTHER" id="PTHR42756">
    <property type="entry name" value="TRANSCRIPTIONAL REGULATOR, MARR"/>
    <property type="match status" value="1"/>
</dbReference>
<protein>
    <submittedName>
        <fullName evidence="5">MarR family winged helix-turn-helix transcriptional regulator</fullName>
    </submittedName>
</protein>
<evidence type="ECO:0000259" key="4">
    <source>
        <dbReference type="PROSITE" id="PS50995"/>
    </source>
</evidence>
<proteinExistence type="predicted"/>
<dbReference type="SMART" id="SM00347">
    <property type="entry name" value="HTH_MARR"/>
    <property type="match status" value="1"/>
</dbReference>
<name>A0ABV8VVV5_9BACI</name>
<keyword evidence="2" id="KW-0238">DNA-binding</keyword>
<accession>A0ABV8VVV5</accession>
<reference evidence="6" key="1">
    <citation type="journal article" date="2019" name="Int. J. Syst. Evol. Microbiol.">
        <title>The Global Catalogue of Microorganisms (GCM) 10K type strain sequencing project: providing services to taxonomists for standard genome sequencing and annotation.</title>
        <authorList>
            <consortium name="The Broad Institute Genomics Platform"/>
            <consortium name="The Broad Institute Genome Sequencing Center for Infectious Disease"/>
            <person name="Wu L."/>
            <person name="Ma J."/>
        </authorList>
    </citation>
    <scope>NUCLEOTIDE SEQUENCE [LARGE SCALE GENOMIC DNA]</scope>
    <source>
        <strain evidence="6">KACC 14058</strain>
    </source>
</reference>
<feature type="domain" description="HTH marR-type" evidence="4">
    <location>
        <begin position="3"/>
        <end position="133"/>
    </location>
</feature>
<dbReference type="Pfam" id="PF01047">
    <property type="entry name" value="MarR"/>
    <property type="match status" value="1"/>
</dbReference>
<dbReference type="PROSITE" id="PS50995">
    <property type="entry name" value="HTH_MARR_2"/>
    <property type="match status" value="1"/>
</dbReference>
<dbReference type="InterPro" id="IPR036388">
    <property type="entry name" value="WH-like_DNA-bd_sf"/>
</dbReference>
<dbReference type="Gene3D" id="1.10.10.10">
    <property type="entry name" value="Winged helix-like DNA-binding domain superfamily/Winged helix DNA-binding domain"/>
    <property type="match status" value="1"/>
</dbReference>
<organism evidence="5 6">
    <name type="scientific">Gracilibacillus marinus</name>
    <dbReference type="NCBI Taxonomy" id="630535"/>
    <lineage>
        <taxon>Bacteria</taxon>
        <taxon>Bacillati</taxon>
        <taxon>Bacillota</taxon>
        <taxon>Bacilli</taxon>
        <taxon>Bacillales</taxon>
        <taxon>Bacillaceae</taxon>
        <taxon>Gracilibacillus</taxon>
    </lineage>
</organism>
<comment type="caution">
    <text evidence="5">The sequence shown here is derived from an EMBL/GenBank/DDBJ whole genome shotgun (WGS) entry which is preliminary data.</text>
</comment>
<dbReference type="PRINTS" id="PR00598">
    <property type="entry name" value="HTHMARR"/>
</dbReference>
<evidence type="ECO:0000313" key="6">
    <source>
        <dbReference type="Proteomes" id="UP001595880"/>
    </source>
</evidence>
<dbReference type="InterPro" id="IPR000835">
    <property type="entry name" value="HTH_MarR-typ"/>
</dbReference>
<dbReference type="SUPFAM" id="SSF46785">
    <property type="entry name" value="Winged helix' DNA-binding domain"/>
    <property type="match status" value="1"/>
</dbReference>
<dbReference type="EMBL" id="JBHSDV010000001">
    <property type="protein sequence ID" value="MFC4387160.1"/>
    <property type="molecule type" value="Genomic_DNA"/>
</dbReference>
<dbReference type="RefSeq" id="WP_390196590.1">
    <property type="nucleotide sequence ID" value="NZ_JBHSDV010000001.1"/>
</dbReference>
<keyword evidence="1" id="KW-0805">Transcription regulation</keyword>
<evidence type="ECO:0000256" key="1">
    <source>
        <dbReference type="ARBA" id="ARBA00023015"/>
    </source>
</evidence>
<sequence length="133" mass="15976">MDTSDLFHLFNQKQRLFMKELNACIEPFGLFASQWTIVYTIYQHGKMTQTDLWKYLEVEAPTTTRTLKRMEDSGWIVREMGNDKRERIVELTPKAKESYSSIMKEIKRMEQNFLQQFQEEEIQQLHHLLNKLG</sequence>
<dbReference type="InterPro" id="IPR036390">
    <property type="entry name" value="WH_DNA-bd_sf"/>
</dbReference>